<proteinExistence type="predicted"/>
<dbReference type="InterPro" id="IPR011330">
    <property type="entry name" value="Glyco_hydro/deAcase_b/a-brl"/>
</dbReference>
<dbReference type="SUPFAM" id="SSF88713">
    <property type="entry name" value="Glycoside hydrolase/deacetylase"/>
    <property type="match status" value="1"/>
</dbReference>
<dbReference type="Gene3D" id="3.20.20.370">
    <property type="entry name" value="Glycoside hydrolase/deacetylase"/>
    <property type="match status" value="1"/>
</dbReference>
<reference evidence="2" key="2">
    <citation type="journal article" date="2018" name="Environ. Microbiol.">
        <title>Bloom of a denitrifying methanotroph, 'Candidatus Methylomirabilis limnetica', in a deep stratified lake.</title>
        <authorList>
            <person name="Graf J.S."/>
            <person name="Mayr M.J."/>
            <person name="Marchant H.K."/>
            <person name="Tienken D."/>
            <person name="Hach P.F."/>
            <person name="Brand A."/>
            <person name="Schubert C.J."/>
            <person name="Kuypers M.M."/>
            <person name="Milucka J."/>
        </authorList>
    </citation>
    <scope>NUCLEOTIDE SEQUENCE [LARGE SCALE GENOMIC DNA]</scope>
    <source>
        <strain evidence="2">Zug</strain>
    </source>
</reference>
<reference evidence="1 2" key="1">
    <citation type="submission" date="2017-09" db="EMBL/GenBank/DDBJ databases">
        <title>Bloom of a denitrifying methanotroph, Candidatus Methylomirabilis limnetica, in a deep stratified lake.</title>
        <authorList>
            <person name="Graf J.S."/>
            <person name="Marchant H.K."/>
            <person name="Tienken D."/>
            <person name="Hach P.F."/>
            <person name="Brand A."/>
            <person name="Schubert C.J."/>
            <person name="Kuypers M.M."/>
            <person name="Milucka J."/>
        </authorList>
    </citation>
    <scope>NUCLEOTIDE SEQUENCE [LARGE SCALE GENOMIC DNA]</scope>
    <source>
        <strain evidence="1 2">Zug</strain>
    </source>
</reference>
<organism evidence="1 2">
    <name type="scientific">Candidatus Methylomirabilis limnetica</name>
    <dbReference type="NCBI Taxonomy" id="2033718"/>
    <lineage>
        <taxon>Bacteria</taxon>
        <taxon>Candidatus Methylomirabilota</taxon>
        <taxon>Candidatus Methylomirabilia</taxon>
        <taxon>Candidatus Methylomirabilales</taxon>
        <taxon>Candidatus Methylomirabilaceae</taxon>
        <taxon>Candidatus Methylomirabilis</taxon>
    </lineage>
</organism>
<gene>
    <name evidence="1" type="ORF">CLG94_12440</name>
</gene>
<evidence type="ECO:0000313" key="2">
    <source>
        <dbReference type="Proteomes" id="UP000241436"/>
    </source>
</evidence>
<dbReference type="InterPro" id="IPR018763">
    <property type="entry name" value="DUF2334"/>
</dbReference>
<dbReference type="GO" id="GO:0005975">
    <property type="term" value="P:carbohydrate metabolic process"/>
    <property type="evidence" value="ECO:0007669"/>
    <property type="project" value="InterPro"/>
</dbReference>
<protein>
    <recommendedName>
        <fullName evidence="3">DUF2334 domain-containing protein</fullName>
    </recommendedName>
</protein>
<dbReference type="AlphaFoldDB" id="A0A2T4TUV7"/>
<name>A0A2T4TUV7_9BACT</name>
<dbReference type="Proteomes" id="UP000241436">
    <property type="component" value="Unassembled WGS sequence"/>
</dbReference>
<dbReference type="EMBL" id="NVQC01000038">
    <property type="protein sequence ID" value="PTL34900.1"/>
    <property type="molecule type" value="Genomic_DNA"/>
</dbReference>
<dbReference type="Pfam" id="PF10096">
    <property type="entry name" value="DUF2334"/>
    <property type="match status" value="1"/>
</dbReference>
<accession>A0A2T4TUV7</accession>
<comment type="caution">
    <text evidence="1">The sequence shown here is derived from an EMBL/GenBank/DDBJ whole genome shotgun (WGS) entry which is preliminary data.</text>
</comment>
<evidence type="ECO:0008006" key="3">
    <source>
        <dbReference type="Google" id="ProtNLM"/>
    </source>
</evidence>
<evidence type="ECO:0000313" key="1">
    <source>
        <dbReference type="EMBL" id="PTL34900.1"/>
    </source>
</evidence>
<keyword evidence="2" id="KW-1185">Reference proteome</keyword>
<sequence>MDFYCNVLSLAKQYKMRIPLCFTMKYLDVNHIAPESSPLPYAEELIALLKENTECIEFGYHGLTHEYKNKPIEFFDTYTNSNVPYNIQRFHIQTSFQIIESLFLSKPEVFVPPGHAWQLGVTDKILSEYGIKYLISVSELKFNERSYRWMDSQFLSFLPRTSVMEIYHADINLDKGVMRRRSDGRLVLINADSAKKAIYPRSLYYNLRHRRKFMSPPIHSYMTHIGNFSNQAMGFWREVLDSLLEREEIHVCHTNVEAEKYYKILRGIA</sequence>